<feature type="transmembrane region" description="Helical" evidence="1">
    <location>
        <begin position="6"/>
        <end position="28"/>
    </location>
</feature>
<reference evidence="2" key="1">
    <citation type="journal article" date="2020" name="Nature">
        <title>Giant virus diversity and host interactions through global metagenomics.</title>
        <authorList>
            <person name="Schulz F."/>
            <person name="Roux S."/>
            <person name="Paez-Espino D."/>
            <person name="Jungbluth S."/>
            <person name="Walsh D.A."/>
            <person name="Denef V.J."/>
            <person name="McMahon K.D."/>
            <person name="Konstantinidis K.T."/>
            <person name="Eloe-Fadrosh E.A."/>
            <person name="Kyrpides N.C."/>
            <person name="Woyke T."/>
        </authorList>
    </citation>
    <scope>NUCLEOTIDE SEQUENCE</scope>
    <source>
        <strain evidence="2">GVMAG-S-ERX556106-38</strain>
    </source>
</reference>
<sequence length="86" mass="10157">MYISIMISLFAKIFFIVSSVVVLFYNLVDEKTWGIISEFLLKLLSYIPGMDRFLVASRQLFNYIYDKIGEYALPEPPKPDNFYRPF</sequence>
<keyword evidence="1" id="KW-0812">Transmembrane</keyword>
<name>A0A6C0FAB0_9ZZZZ</name>
<dbReference type="EMBL" id="MN738832">
    <property type="protein sequence ID" value="QHT38618.1"/>
    <property type="molecule type" value="Genomic_DNA"/>
</dbReference>
<accession>A0A6C0FAB0</accession>
<dbReference type="AlphaFoldDB" id="A0A6C0FAB0"/>
<keyword evidence="1" id="KW-0472">Membrane</keyword>
<protein>
    <submittedName>
        <fullName evidence="2">Uncharacterized protein</fullName>
    </submittedName>
</protein>
<organism evidence="2">
    <name type="scientific">viral metagenome</name>
    <dbReference type="NCBI Taxonomy" id="1070528"/>
    <lineage>
        <taxon>unclassified sequences</taxon>
        <taxon>metagenomes</taxon>
        <taxon>organismal metagenomes</taxon>
    </lineage>
</organism>
<evidence type="ECO:0000256" key="1">
    <source>
        <dbReference type="SAM" id="Phobius"/>
    </source>
</evidence>
<keyword evidence="1" id="KW-1133">Transmembrane helix</keyword>
<evidence type="ECO:0000313" key="2">
    <source>
        <dbReference type="EMBL" id="QHT38618.1"/>
    </source>
</evidence>
<proteinExistence type="predicted"/>